<dbReference type="NCBIfam" id="TIGR01488">
    <property type="entry name" value="HAD-SF-IB"/>
    <property type="match status" value="1"/>
</dbReference>
<dbReference type="PANTHER" id="PTHR43344">
    <property type="entry name" value="PHOSPHOSERINE PHOSPHATASE"/>
    <property type="match status" value="1"/>
</dbReference>
<comment type="cofactor">
    <cofactor evidence="1">
        <name>Mg(2+)</name>
        <dbReference type="ChEBI" id="CHEBI:18420"/>
    </cofactor>
</comment>
<dbReference type="EC" id="3.1.3.3" evidence="3"/>
<dbReference type="Proteomes" id="UP000192050">
    <property type="component" value="Chromosome"/>
</dbReference>
<dbReference type="SFLD" id="SFLDG01129">
    <property type="entry name" value="C1.5:_HAD__Beta-PGM__Phosphata"/>
    <property type="match status" value="1"/>
</dbReference>
<keyword evidence="11" id="KW-1185">Reference proteome</keyword>
<reference evidence="10 12" key="2">
    <citation type="submission" date="2020-05" db="EMBL/GenBank/DDBJ databases">
        <authorList>
            <person name="Zhang R."/>
        </authorList>
    </citation>
    <scope>NUCLEOTIDE SEQUENCE [LARGE SCALE GENOMIC DNA]</scope>
    <source>
        <strain evidence="10 12">DSM 28986</strain>
    </source>
</reference>
<dbReference type="GO" id="GO:0036424">
    <property type="term" value="F:L-phosphoserine phosphatase activity"/>
    <property type="evidence" value="ECO:0007669"/>
    <property type="project" value="TreeGrafter"/>
</dbReference>
<evidence type="ECO:0000256" key="2">
    <source>
        <dbReference type="ARBA" id="ARBA00005135"/>
    </source>
</evidence>
<dbReference type="EMBL" id="CP015363">
    <property type="protein sequence ID" value="ARD85011.1"/>
    <property type="molecule type" value="Genomic_DNA"/>
</dbReference>
<dbReference type="SUPFAM" id="SSF56784">
    <property type="entry name" value="HAD-like"/>
    <property type="match status" value="1"/>
</dbReference>
<evidence type="ECO:0000313" key="10">
    <source>
        <dbReference type="EMBL" id="NOL60160.1"/>
    </source>
</evidence>
<sequence>MIKLIFFDMDGVLTVEKSSWFYVNNRLGINNRENYLKYISGKLDYYDFFRMDIAAWREKYPEITMEEIKGILDEIPVIPGIEKCMAYLKKNKIISVIVSGGISWLSDRLKNSFGIDEAYANRIFSDHEGKLIPEGEVQVNPMRKDIVMEKIMAEHNVSPKDCIALGDSESDYSMYKAVNNFIAFNSDSDLLSRVARINLSGNIDSIIDYINE</sequence>
<dbReference type="EMBL" id="JABGBP010000164">
    <property type="protein sequence ID" value="NOL60160.1"/>
    <property type="molecule type" value="Genomic_DNA"/>
</dbReference>
<dbReference type="PANTHER" id="PTHR43344:SF2">
    <property type="entry name" value="PHOSPHOSERINE PHOSPHATASE"/>
    <property type="match status" value="1"/>
</dbReference>
<keyword evidence="4" id="KW-0028">Amino-acid biosynthesis</keyword>
<keyword evidence="8" id="KW-0718">Serine biosynthesis</keyword>
<evidence type="ECO:0000256" key="1">
    <source>
        <dbReference type="ARBA" id="ARBA00001946"/>
    </source>
</evidence>
<keyword evidence="7" id="KW-0460">Magnesium</keyword>
<dbReference type="GeneID" id="16024364"/>
<evidence type="ECO:0000256" key="5">
    <source>
        <dbReference type="ARBA" id="ARBA00022723"/>
    </source>
</evidence>
<dbReference type="GO" id="GO:0000287">
    <property type="term" value="F:magnesium ion binding"/>
    <property type="evidence" value="ECO:0007669"/>
    <property type="project" value="TreeGrafter"/>
</dbReference>
<gene>
    <name evidence="9" type="ORF">FAD_1135</name>
    <name evidence="10" type="ORF">HLB00_04830</name>
</gene>
<dbReference type="InterPro" id="IPR050582">
    <property type="entry name" value="HAD-like_SerB"/>
</dbReference>
<reference evidence="9 11" key="1">
    <citation type="submission" date="2011-10" db="EMBL/GenBank/DDBJ databases">
        <title>Metabolic and evolutionary patterns in the extreme acidophile Ferroplasma acidiphilum.</title>
        <authorList>
            <person name="Golyshina O.V."/>
            <person name="Kozyavkin S.A."/>
            <person name="Tatusov R.L."/>
            <person name="Slesarev A.I."/>
            <person name="Golyshin P.N."/>
        </authorList>
    </citation>
    <scope>NUCLEOTIDE SEQUENCE [LARGE SCALE GENOMIC DNA]</scope>
    <source>
        <strain evidence="9">Berkeley</strain>
        <strain evidence="11">Y</strain>
    </source>
</reference>
<protein>
    <recommendedName>
        <fullName evidence="3">phosphoserine phosphatase</fullName>
        <ecNumber evidence="3">3.1.3.3</ecNumber>
    </recommendedName>
</protein>
<proteinExistence type="predicted"/>
<dbReference type="RefSeq" id="WP_009886239.1">
    <property type="nucleotide sequence ID" value="NZ_CP015363.1"/>
</dbReference>
<dbReference type="OrthoDB" id="10041at2157"/>
<comment type="pathway">
    <text evidence="2">Amino-acid biosynthesis; L-serine biosynthesis; L-serine from 3-phospho-D-glycerate: step 3/3.</text>
</comment>
<evidence type="ECO:0000256" key="7">
    <source>
        <dbReference type="ARBA" id="ARBA00022842"/>
    </source>
</evidence>
<dbReference type="InterPro" id="IPR036412">
    <property type="entry name" value="HAD-like_sf"/>
</dbReference>
<evidence type="ECO:0000256" key="8">
    <source>
        <dbReference type="ARBA" id="ARBA00023299"/>
    </source>
</evidence>
<evidence type="ECO:0000313" key="9">
    <source>
        <dbReference type="EMBL" id="ARD85011.1"/>
    </source>
</evidence>
<dbReference type="Pfam" id="PF00702">
    <property type="entry name" value="Hydrolase"/>
    <property type="match status" value="1"/>
</dbReference>
<dbReference type="STRING" id="74969.FAD_1135"/>
<dbReference type="InterPro" id="IPR006386">
    <property type="entry name" value="HAD-SF_hydro_IB_PSP-like_arc"/>
</dbReference>
<evidence type="ECO:0000313" key="12">
    <source>
        <dbReference type="Proteomes" id="UP000546917"/>
    </source>
</evidence>
<dbReference type="Gene3D" id="3.40.50.1000">
    <property type="entry name" value="HAD superfamily/HAD-like"/>
    <property type="match status" value="1"/>
</dbReference>
<name>A0A1V0N4H8_9ARCH</name>
<dbReference type="GO" id="GO:0005737">
    <property type="term" value="C:cytoplasm"/>
    <property type="evidence" value="ECO:0007669"/>
    <property type="project" value="TreeGrafter"/>
</dbReference>
<dbReference type="NCBIfam" id="TIGR01491">
    <property type="entry name" value="HAD-SF-IB-PSPlk"/>
    <property type="match status" value="1"/>
</dbReference>
<evidence type="ECO:0000256" key="6">
    <source>
        <dbReference type="ARBA" id="ARBA00022801"/>
    </source>
</evidence>
<evidence type="ECO:0000313" key="11">
    <source>
        <dbReference type="Proteomes" id="UP000192050"/>
    </source>
</evidence>
<dbReference type="Proteomes" id="UP000546917">
    <property type="component" value="Unassembled WGS sequence"/>
</dbReference>
<keyword evidence="6" id="KW-0378">Hydrolase</keyword>
<dbReference type="KEGG" id="fai:FAD_1135"/>
<evidence type="ECO:0000256" key="4">
    <source>
        <dbReference type="ARBA" id="ARBA00022605"/>
    </source>
</evidence>
<dbReference type="SFLD" id="SFLDS00003">
    <property type="entry name" value="Haloacid_Dehalogenase"/>
    <property type="match status" value="1"/>
</dbReference>
<dbReference type="AlphaFoldDB" id="A0A1V0N4H8"/>
<keyword evidence="5" id="KW-0479">Metal-binding</keyword>
<evidence type="ECO:0000256" key="3">
    <source>
        <dbReference type="ARBA" id="ARBA00012640"/>
    </source>
</evidence>
<dbReference type="GO" id="GO:0006564">
    <property type="term" value="P:L-serine biosynthetic process"/>
    <property type="evidence" value="ECO:0007669"/>
    <property type="project" value="UniProtKB-KW"/>
</dbReference>
<organism evidence="9 11">
    <name type="scientific">Ferroplasma acidiphilum</name>
    <dbReference type="NCBI Taxonomy" id="74969"/>
    <lineage>
        <taxon>Archaea</taxon>
        <taxon>Methanobacteriati</taxon>
        <taxon>Thermoplasmatota</taxon>
        <taxon>Thermoplasmata</taxon>
        <taxon>Thermoplasmatales</taxon>
        <taxon>Ferroplasmaceae</taxon>
        <taxon>Ferroplasma</taxon>
    </lineage>
</organism>
<accession>A0A1V0N4H8</accession>
<dbReference type="InterPro" id="IPR023214">
    <property type="entry name" value="HAD_sf"/>
</dbReference>